<protein>
    <submittedName>
        <fullName evidence="2">Uncharacterized protein</fullName>
    </submittedName>
</protein>
<comment type="caution">
    <text evidence="2">The sequence shown here is derived from an EMBL/GenBank/DDBJ whole genome shotgun (WGS) entry which is preliminary data.</text>
</comment>
<evidence type="ECO:0000256" key="1">
    <source>
        <dbReference type="SAM" id="MobiDB-lite"/>
    </source>
</evidence>
<organism evidence="2 3">
    <name type="scientific">Halteria grandinella</name>
    <dbReference type="NCBI Taxonomy" id="5974"/>
    <lineage>
        <taxon>Eukaryota</taxon>
        <taxon>Sar</taxon>
        <taxon>Alveolata</taxon>
        <taxon>Ciliophora</taxon>
        <taxon>Intramacronucleata</taxon>
        <taxon>Spirotrichea</taxon>
        <taxon>Stichotrichia</taxon>
        <taxon>Sporadotrichida</taxon>
        <taxon>Halteriidae</taxon>
        <taxon>Halteria</taxon>
    </lineage>
</organism>
<keyword evidence="3" id="KW-1185">Reference proteome</keyword>
<feature type="region of interest" description="Disordered" evidence="1">
    <location>
        <begin position="73"/>
        <end position="94"/>
    </location>
</feature>
<dbReference type="EMBL" id="RRYP01006997">
    <property type="protein sequence ID" value="TNV80817.1"/>
    <property type="molecule type" value="Genomic_DNA"/>
</dbReference>
<gene>
    <name evidence="2" type="ORF">FGO68_gene2379</name>
</gene>
<accession>A0A8J8NSK7</accession>
<sequence length="191" mass="21557">MSQFGVVVEFQKTIIIIQSTNLGLNIYISKNNCFQYNIKFIKPFFKAFTEETYLQWAKSRSLRSRAAVNGAAHPTNSALGHATGPSLPERASGSISCQEDGLRARGLLQEAEMSFGPVKRRAPEGTSREEWQEIMRKDRFDRRQKSKRGPKVQGHTRVSVAVFSEACKKRDEPFSPVRFRNAPCEAGKEQS</sequence>
<dbReference type="AlphaFoldDB" id="A0A8J8NSK7"/>
<feature type="region of interest" description="Disordered" evidence="1">
    <location>
        <begin position="136"/>
        <end position="156"/>
    </location>
</feature>
<evidence type="ECO:0000313" key="3">
    <source>
        <dbReference type="Proteomes" id="UP000785679"/>
    </source>
</evidence>
<reference evidence="2" key="1">
    <citation type="submission" date="2019-06" db="EMBL/GenBank/DDBJ databases">
        <authorList>
            <person name="Zheng W."/>
        </authorList>
    </citation>
    <scope>NUCLEOTIDE SEQUENCE</scope>
    <source>
        <strain evidence="2">QDHG01</strain>
    </source>
</reference>
<proteinExistence type="predicted"/>
<dbReference type="Proteomes" id="UP000785679">
    <property type="component" value="Unassembled WGS sequence"/>
</dbReference>
<evidence type="ECO:0000313" key="2">
    <source>
        <dbReference type="EMBL" id="TNV80817.1"/>
    </source>
</evidence>
<name>A0A8J8NSK7_HALGN</name>